<evidence type="ECO:0000313" key="2">
    <source>
        <dbReference type="EMBL" id="PLB46502.1"/>
    </source>
</evidence>
<organism evidence="2 3">
    <name type="scientific">Aspergillus steynii IBT 23096</name>
    <dbReference type="NCBI Taxonomy" id="1392250"/>
    <lineage>
        <taxon>Eukaryota</taxon>
        <taxon>Fungi</taxon>
        <taxon>Dikarya</taxon>
        <taxon>Ascomycota</taxon>
        <taxon>Pezizomycotina</taxon>
        <taxon>Eurotiomycetes</taxon>
        <taxon>Eurotiomycetidae</taxon>
        <taxon>Eurotiales</taxon>
        <taxon>Aspergillaceae</taxon>
        <taxon>Aspergillus</taxon>
        <taxon>Aspergillus subgen. Circumdati</taxon>
    </lineage>
</organism>
<comment type="caution">
    <text evidence="2">The sequence shown here is derived from an EMBL/GenBank/DDBJ whole genome shotgun (WGS) entry which is preliminary data.</text>
</comment>
<dbReference type="OrthoDB" id="4328642at2759"/>
<dbReference type="VEuPathDB" id="FungiDB:P170DRAFT_477383"/>
<keyword evidence="1" id="KW-0812">Transmembrane</keyword>
<dbReference type="RefSeq" id="XP_024701804.1">
    <property type="nucleotide sequence ID" value="XM_024853453.1"/>
</dbReference>
<evidence type="ECO:0000256" key="1">
    <source>
        <dbReference type="SAM" id="Phobius"/>
    </source>
</evidence>
<protein>
    <submittedName>
        <fullName evidence="2">Uncharacterized protein</fullName>
    </submittedName>
</protein>
<keyword evidence="3" id="KW-1185">Reference proteome</keyword>
<keyword evidence="1" id="KW-1133">Transmembrane helix</keyword>
<dbReference type="AlphaFoldDB" id="A0A2I2G0U5"/>
<accession>A0A2I2G0U5</accession>
<dbReference type="Proteomes" id="UP000234275">
    <property type="component" value="Unassembled WGS sequence"/>
</dbReference>
<reference evidence="2 3" key="1">
    <citation type="submission" date="2016-12" db="EMBL/GenBank/DDBJ databases">
        <title>The genomes of Aspergillus section Nigri reveals drivers in fungal speciation.</title>
        <authorList>
            <consortium name="DOE Joint Genome Institute"/>
            <person name="Vesth T.C."/>
            <person name="Nybo J."/>
            <person name="Theobald S."/>
            <person name="Brandl J."/>
            <person name="Frisvad J.C."/>
            <person name="Nielsen K.F."/>
            <person name="Lyhne E.K."/>
            <person name="Kogle M.E."/>
            <person name="Kuo A."/>
            <person name="Riley R."/>
            <person name="Clum A."/>
            <person name="Nolan M."/>
            <person name="Lipzen A."/>
            <person name="Salamov A."/>
            <person name="Henrissat B."/>
            <person name="Wiebenga A."/>
            <person name="De Vries R.P."/>
            <person name="Grigoriev I.V."/>
            <person name="Mortensen U.H."/>
            <person name="Andersen M.R."/>
            <person name="Baker S.E."/>
        </authorList>
    </citation>
    <scope>NUCLEOTIDE SEQUENCE [LARGE SCALE GENOMIC DNA]</scope>
    <source>
        <strain evidence="2 3">IBT 23096</strain>
    </source>
</reference>
<feature type="transmembrane region" description="Helical" evidence="1">
    <location>
        <begin position="42"/>
        <end position="62"/>
    </location>
</feature>
<evidence type="ECO:0000313" key="3">
    <source>
        <dbReference type="Proteomes" id="UP000234275"/>
    </source>
</evidence>
<dbReference type="EMBL" id="MSFO01000006">
    <property type="protein sequence ID" value="PLB46502.1"/>
    <property type="molecule type" value="Genomic_DNA"/>
</dbReference>
<dbReference type="GeneID" id="36561151"/>
<gene>
    <name evidence="2" type="ORF">P170DRAFT_477383</name>
</gene>
<sequence length="71" mass="7933">MFQTIIGRSRPQIGNLTNRLGSRDTSSVTGQIPMRSLYVQRAAWITAGGGMAATLQGVYMMLRSFRHLKYI</sequence>
<name>A0A2I2G0U5_9EURO</name>
<keyword evidence="1" id="KW-0472">Membrane</keyword>
<proteinExistence type="predicted"/>